<evidence type="ECO:0000256" key="1">
    <source>
        <dbReference type="SAM" id="Phobius"/>
    </source>
</evidence>
<sequence length="92" mass="9989">MPTTDPFHALVLLNAVFASAAWSLAKPSWSAAISLGAVSILWLFFNHPIEGKVLYSIDYQTGLTESDLVSAAGLLLAAVTVTRCRRARRSRQ</sequence>
<evidence type="ECO:0000313" key="3">
    <source>
        <dbReference type="Proteomes" id="UP001081071"/>
    </source>
</evidence>
<protein>
    <submittedName>
        <fullName evidence="2">Uncharacterized protein</fullName>
    </submittedName>
</protein>
<feature type="transmembrane region" description="Helical" evidence="1">
    <location>
        <begin position="31"/>
        <end position="48"/>
    </location>
</feature>
<reference evidence="2" key="1">
    <citation type="submission" date="2022-12" db="EMBL/GenBank/DDBJ databases">
        <authorList>
            <person name="Krivoruchko A.V."/>
            <person name="Elkin A."/>
        </authorList>
    </citation>
    <scope>NUCLEOTIDE SEQUENCE</scope>
    <source>
        <strain evidence="2">IEGM 1391</strain>
    </source>
</reference>
<keyword evidence="1" id="KW-0472">Membrane</keyword>
<comment type="caution">
    <text evidence="2">The sequence shown here is derived from an EMBL/GenBank/DDBJ whole genome shotgun (WGS) entry which is preliminary data.</text>
</comment>
<feature type="transmembrane region" description="Helical" evidence="1">
    <location>
        <begin position="6"/>
        <end position="24"/>
    </location>
</feature>
<keyword evidence="3" id="KW-1185">Reference proteome</keyword>
<name>A0ABT4MAV8_9NOCA</name>
<organism evidence="2 3">
    <name type="scientific">Rhodococcus ruber</name>
    <dbReference type="NCBI Taxonomy" id="1830"/>
    <lineage>
        <taxon>Bacteria</taxon>
        <taxon>Bacillati</taxon>
        <taxon>Actinomycetota</taxon>
        <taxon>Actinomycetes</taxon>
        <taxon>Mycobacteriales</taxon>
        <taxon>Nocardiaceae</taxon>
        <taxon>Rhodococcus</taxon>
    </lineage>
</organism>
<proteinExistence type="predicted"/>
<keyword evidence="1" id="KW-1133">Transmembrane helix</keyword>
<dbReference type="EMBL" id="JAPWIJ010000002">
    <property type="protein sequence ID" value="MCZ4518097.1"/>
    <property type="molecule type" value="Genomic_DNA"/>
</dbReference>
<dbReference type="RefSeq" id="WP_269602790.1">
    <property type="nucleotide sequence ID" value="NZ_JAPWIJ010000002.1"/>
</dbReference>
<evidence type="ECO:0000313" key="2">
    <source>
        <dbReference type="EMBL" id="MCZ4518097.1"/>
    </source>
</evidence>
<dbReference type="Proteomes" id="UP001081071">
    <property type="component" value="Unassembled WGS sequence"/>
</dbReference>
<gene>
    <name evidence="2" type="ORF">O4220_06160</name>
</gene>
<keyword evidence="1" id="KW-0812">Transmembrane</keyword>
<accession>A0ABT4MAV8</accession>